<evidence type="ECO:0000313" key="2">
    <source>
        <dbReference type="Proteomes" id="UP000291191"/>
    </source>
</evidence>
<reference evidence="1 2" key="1">
    <citation type="journal article" date="2019" name="Science, e1252229">
        <title>Invertible promoters mediate bacterial phase variation, antibiotic resistance, and host adaptation in the gut.</title>
        <authorList>
            <person name="Jiang X."/>
            <person name="Hall A.B."/>
            <person name="Arthur T.D."/>
            <person name="Plichta D.R."/>
            <person name="Covington C.T."/>
            <person name="Poyet M."/>
            <person name="Crothers J."/>
            <person name="Moses P.L."/>
            <person name="Tolonen A.C."/>
            <person name="Vlamakis H."/>
            <person name="Alm E.J."/>
            <person name="Xavier R.J."/>
        </authorList>
    </citation>
    <scope>NUCLEOTIDE SEQUENCE [LARGE SCALE GENOMIC DNA]</scope>
    <source>
        <strain evidence="2">bf_0095</strain>
    </source>
</reference>
<accession>A0A4Q5HIQ0</accession>
<dbReference type="AlphaFoldDB" id="A0A4Q5HIQ0"/>
<sequence length="178" mass="21356">MKDKDYIETTIVLYGDFDIQDNSQWKEWLQSMNGYMEKLCCPPTHFAAHNEKVFTSLQIIPIQKYRKKLEKSFLEDNSINYMELMQLPEEFELAMYDYVARGCRIKDKIMDEANIHLSLPNDLFLKINQDEFIEEQKKYITFRHGEIFTLSNDEQPFFYVTGLKDKEDFETLSVIKRF</sequence>
<dbReference type="RefSeq" id="WP_117710165.1">
    <property type="nucleotide sequence ID" value="NZ_RCXO01000004.1"/>
</dbReference>
<comment type="caution">
    <text evidence="1">The sequence shown here is derived from an EMBL/GenBank/DDBJ whole genome shotgun (WGS) entry which is preliminary data.</text>
</comment>
<dbReference type="EMBL" id="RCXO01000004">
    <property type="protein sequence ID" value="RYT81848.1"/>
    <property type="molecule type" value="Genomic_DNA"/>
</dbReference>
<organism evidence="1 2">
    <name type="scientific">Bacteroides intestinalis</name>
    <dbReference type="NCBI Taxonomy" id="329854"/>
    <lineage>
        <taxon>Bacteria</taxon>
        <taxon>Pseudomonadati</taxon>
        <taxon>Bacteroidota</taxon>
        <taxon>Bacteroidia</taxon>
        <taxon>Bacteroidales</taxon>
        <taxon>Bacteroidaceae</taxon>
        <taxon>Bacteroides</taxon>
    </lineage>
</organism>
<keyword evidence="2" id="KW-1185">Reference proteome</keyword>
<protein>
    <submittedName>
        <fullName evidence="1">Uncharacterized protein</fullName>
    </submittedName>
</protein>
<name>A0A4Q5HIQ0_9BACE</name>
<dbReference type="OrthoDB" id="2962330at2"/>
<dbReference type="Proteomes" id="UP000291191">
    <property type="component" value="Unassembled WGS sequence"/>
</dbReference>
<evidence type="ECO:0000313" key="1">
    <source>
        <dbReference type="EMBL" id="RYT81848.1"/>
    </source>
</evidence>
<gene>
    <name evidence="1" type="ORF">EAJ06_04780</name>
</gene>
<proteinExistence type="predicted"/>